<name>A0A511DLQ4_9PSEU</name>
<accession>A0A511DLQ4</accession>
<organism evidence="1 2">
    <name type="scientific">Pseudonocardia sulfidoxydans NBRC 16205</name>
    <dbReference type="NCBI Taxonomy" id="1223511"/>
    <lineage>
        <taxon>Bacteria</taxon>
        <taxon>Bacillati</taxon>
        <taxon>Actinomycetota</taxon>
        <taxon>Actinomycetes</taxon>
        <taxon>Pseudonocardiales</taxon>
        <taxon>Pseudonocardiaceae</taxon>
        <taxon>Pseudonocardia</taxon>
    </lineage>
</organism>
<reference evidence="1 2" key="1">
    <citation type="submission" date="2019-07" db="EMBL/GenBank/DDBJ databases">
        <title>Whole genome shotgun sequence of Pseudonocardia sulfidoxydans NBRC 16205.</title>
        <authorList>
            <person name="Hosoyama A."/>
            <person name="Uohara A."/>
            <person name="Ohji S."/>
            <person name="Ichikawa N."/>
        </authorList>
    </citation>
    <scope>NUCLEOTIDE SEQUENCE [LARGE SCALE GENOMIC DNA]</scope>
    <source>
        <strain evidence="1 2">NBRC 16205</strain>
    </source>
</reference>
<dbReference type="AlphaFoldDB" id="A0A511DLQ4"/>
<comment type="caution">
    <text evidence="1">The sequence shown here is derived from an EMBL/GenBank/DDBJ whole genome shotgun (WGS) entry which is preliminary data.</text>
</comment>
<keyword evidence="2" id="KW-1185">Reference proteome</keyword>
<evidence type="ECO:0000313" key="2">
    <source>
        <dbReference type="Proteomes" id="UP000321685"/>
    </source>
</evidence>
<proteinExistence type="predicted"/>
<sequence>MNHQEMALELCDGFTPHDLIALGQLNQDALDAQSAARQALLDHVNAMWDKAKADGHAPADDPRFSAVAGLRDLAAELLSNSYNVNGH</sequence>
<dbReference type="Proteomes" id="UP000321685">
    <property type="component" value="Unassembled WGS sequence"/>
</dbReference>
<dbReference type="EMBL" id="BJVJ01000062">
    <property type="protein sequence ID" value="GEL25749.1"/>
    <property type="molecule type" value="Genomic_DNA"/>
</dbReference>
<gene>
    <name evidence="1" type="ORF">PSU4_47030</name>
</gene>
<protein>
    <submittedName>
        <fullName evidence="1">Uncharacterized protein</fullName>
    </submittedName>
</protein>
<evidence type="ECO:0000313" key="1">
    <source>
        <dbReference type="EMBL" id="GEL25749.1"/>
    </source>
</evidence>